<feature type="transmembrane region" description="Helical" evidence="1">
    <location>
        <begin position="98"/>
        <end position="117"/>
    </location>
</feature>
<feature type="transmembrane region" description="Helical" evidence="1">
    <location>
        <begin position="137"/>
        <end position="157"/>
    </location>
</feature>
<feature type="transmembrane region" description="Helical" evidence="1">
    <location>
        <begin position="52"/>
        <end position="77"/>
    </location>
</feature>
<feature type="non-terminal residue" evidence="2">
    <location>
        <position position="1"/>
    </location>
</feature>
<evidence type="ECO:0000313" key="2">
    <source>
        <dbReference type="EMBL" id="JAI15823.1"/>
    </source>
</evidence>
<sequence length="490" mass="55703">LCYKRSALAIGCTIIIQYIILVVLVLLVKYLYPGVIREKPDAILELSTYSLFSTWRIAFLSLTCVVHGIYLTSHLIAPVKSYSSKTAFQCEKLVKDSCVLGFYGLMGVLTGYTYYLIIDFDGDFYTHAEICDEAYLIHQQLPYVCLNGAFSLICLQIRERKNLQWRIPVIHQCKKVQFSSNILCMLWKSVIGSLISALAYWTLYLVNLRSKILNTACQDLSLFGQRTAIYPSLTSFQILFISHHLHFLIPLFIAERFQFVLQHNFACQRTSHNKLSDSFPLVLGSAWLDVLSTTTLNSVANVKIIRMHCCSIISSFEEFMSCLNGPSKGPKTSYTMHRSNIGINREKATRIDSGTSFSFQLNCSKNCLGKVLKSSSLGNQAQLNCWCQVEQNEHITNMIRMVSCFNPSITKSYPGFAVEDLSNVIGPLLELKNKLEYFANTVMSQNRNKKCFPVQKAIKRSLYRLITAFEVSLVENCGEINLDRFVKYLE</sequence>
<accession>A0A0K8TNV0</accession>
<evidence type="ECO:0000256" key="1">
    <source>
        <dbReference type="SAM" id="Phobius"/>
    </source>
</evidence>
<protein>
    <submittedName>
        <fullName evidence="2">Putative nucleoporin protein ndc1-nup</fullName>
    </submittedName>
</protein>
<keyword evidence="1" id="KW-1133">Transmembrane helix</keyword>
<feature type="transmembrane region" description="Helical" evidence="1">
    <location>
        <begin position="178"/>
        <end position="201"/>
    </location>
</feature>
<keyword evidence="1" id="KW-0812">Transmembrane</keyword>
<organism evidence="2">
    <name type="scientific">Tabanus bromius</name>
    <name type="common">Band-eyed brown horse fly</name>
    <dbReference type="NCBI Taxonomy" id="304241"/>
    <lineage>
        <taxon>Eukaryota</taxon>
        <taxon>Metazoa</taxon>
        <taxon>Ecdysozoa</taxon>
        <taxon>Arthropoda</taxon>
        <taxon>Hexapoda</taxon>
        <taxon>Insecta</taxon>
        <taxon>Pterygota</taxon>
        <taxon>Neoptera</taxon>
        <taxon>Endopterygota</taxon>
        <taxon>Diptera</taxon>
        <taxon>Brachycera</taxon>
        <taxon>Tabanomorpha</taxon>
        <taxon>Tabanoidea</taxon>
        <taxon>Tabanidae</taxon>
        <taxon>Tabanus</taxon>
    </lineage>
</organism>
<keyword evidence="1" id="KW-0472">Membrane</keyword>
<dbReference type="AlphaFoldDB" id="A0A0K8TNV0"/>
<name>A0A0K8TNV0_TABBR</name>
<reference evidence="2" key="1">
    <citation type="journal article" date="2015" name="Insect Biochem. Mol. Biol.">
        <title>An insight into the sialome of the horse fly, Tabanus bromius.</title>
        <authorList>
            <person name="Ribeiro J.M."/>
            <person name="Kazimirova M."/>
            <person name="Takac P."/>
            <person name="Andersen J.F."/>
            <person name="Francischetti I.M."/>
        </authorList>
    </citation>
    <scope>NUCLEOTIDE SEQUENCE</scope>
</reference>
<proteinExistence type="evidence at transcript level"/>
<feature type="transmembrane region" description="Helical" evidence="1">
    <location>
        <begin position="7"/>
        <end position="32"/>
    </location>
</feature>
<dbReference type="EMBL" id="GDAI01001780">
    <property type="protein sequence ID" value="JAI15823.1"/>
    <property type="molecule type" value="mRNA"/>
</dbReference>